<evidence type="ECO:0000313" key="13">
    <source>
        <dbReference type="Proteomes" id="UP000234881"/>
    </source>
</evidence>
<evidence type="ECO:0000256" key="6">
    <source>
        <dbReference type="ARBA" id="ARBA00023053"/>
    </source>
</evidence>
<comment type="caution">
    <text evidence="12">The sequence shown here is derived from an EMBL/GenBank/DDBJ whole genome shotgun (WGS) entry which is preliminary data.</text>
</comment>
<keyword evidence="3" id="KW-1003">Cell membrane</keyword>
<dbReference type="GO" id="GO:0098719">
    <property type="term" value="P:sodium ion import across plasma membrane"/>
    <property type="evidence" value="ECO:0007669"/>
    <property type="project" value="TreeGrafter"/>
</dbReference>
<feature type="domain" description="Cyclic nucleotide-binding" evidence="11">
    <location>
        <begin position="708"/>
        <end position="822"/>
    </location>
</feature>
<dbReference type="PROSITE" id="PS50042">
    <property type="entry name" value="CNMP_BINDING_3"/>
    <property type="match status" value="1"/>
</dbReference>
<dbReference type="SMART" id="SM00100">
    <property type="entry name" value="cNMP"/>
    <property type="match status" value="1"/>
</dbReference>
<feature type="transmembrane region" description="Helical" evidence="10">
    <location>
        <begin position="129"/>
        <end position="150"/>
    </location>
</feature>
<dbReference type="InterPro" id="IPR014710">
    <property type="entry name" value="RmlC-like_jellyroll"/>
</dbReference>
<evidence type="ECO:0000256" key="1">
    <source>
        <dbReference type="ARBA" id="ARBA00004651"/>
    </source>
</evidence>
<dbReference type="Pfam" id="PF00027">
    <property type="entry name" value="cNMP_binding"/>
    <property type="match status" value="1"/>
</dbReference>
<feature type="transmembrane region" description="Helical" evidence="10">
    <location>
        <begin position="248"/>
        <end position="271"/>
    </location>
</feature>
<dbReference type="EMBL" id="PKUQ01000047">
    <property type="protein sequence ID" value="PLW75714.1"/>
    <property type="molecule type" value="Genomic_DNA"/>
</dbReference>
<evidence type="ECO:0000256" key="7">
    <source>
        <dbReference type="ARBA" id="ARBA00023065"/>
    </source>
</evidence>
<name>A0A2N5XML1_9HYPH</name>
<protein>
    <submittedName>
        <fullName evidence="12">Sodium:proton antiporter</fullName>
    </submittedName>
</protein>
<evidence type="ECO:0000256" key="10">
    <source>
        <dbReference type="SAM" id="Phobius"/>
    </source>
</evidence>
<dbReference type="Gene3D" id="2.60.120.10">
    <property type="entry name" value="Jelly Rolls"/>
    <property type="match status" value="1"/>
</dbReference>
<feature type="transmembrane region" description="Helical" evidence="10">
    <location>
        <begin position="291"/>
        <end position="308"/>
    </location>
</feature>
<feature type="transmembrane region" description="Helical" evidence="10">
    <location>
        <begin position="320"/>
        <end position="348"/>
    </location>
</feature>
<accession>A0A2N5XML1</accession>
<dbReference type="Proteomes" id="UP000234881">
    <property type="component" value="Unassembled WGS sequence"/>
</dbReference>
<feature type="transmembrane region" description="Helical" evidence="10">
    <location>
        <begin position="70"/>
        <end position="89"/>
    </location>
</feature>
<evidence type="ECO:0000256" key="8">
    <source>
        <dbReference type="ARBA" id="ARBA00023136"/>
    </source>
</evidence>
<dbReference type="InterPro" id="IPR000595">
    <property type="entry name" value="cNMP-bd_dom"/>
</dbReference>
<dbReference type="RefSeq" id="WP_101535416.1">
    <property type="nucleotide sequence ID" value="NZ_PKUQ01000047.1"/>
</dbReference>
<keyword evidence="8 10" id="KW-0472">Membrane</keyword>
<organism evidence="12 13">
    <name type="scientific">Cohaesibacter celericrescens</name>
    <dbReference type="NCBI Taxonomy" id="2067669"/>
    <lineage>
        <taxon>Bacteria</taxon>
        <taxon>Pseudomonadati</taxon>
        <taxon>Pseudomonadota</taxon>
        <taxon>Alphaproteobacteria</taxon>
        <taxon>Hyphomicrobiales</taxon>
        <taxon>Cohaesibacteraceae</taxon>
    </lineage>
</organism>
<evidence type="ECO:0000313" key="12">
    <source>
        <dbReference type="EMBL" id="PLW75714.1"/>
    </source>
</evidence>
<dbReference type="GO" id="GO:0015386">
    <property type="term" value="F:potassium:proton antiporter activity"/>
    <property type="evidence" value="ECO:0007669"/>
    <property type="project" value="TreeGrafter"/>
</dbReference>
<dbReference type="InterPro" id="IPR018422">
    <property type="entry name" value="Cation/H_exchanger_CPA1"/>
</dbReference>
<feature type="transmembrane region" description="Helical" evidence="10">
    <location>
        <begin position="392"/>
        <end position="416"/>
    </location>
</feature>
<dbReference type="PANTHER" id="PTHR10110:SF86">
    <property type="entry name" value="SODIUM_HYDROGEN EXCHANGER 7"/>
    <property type="match status" value="1"/>
</dbReference>
<feature type="transmembrane region" description="Helical" evidence="10">
    <location>
        <begin position="360"/>
        <end position="380"/>
    </location>
</feature>
<evidence type="ECO:0000256" key="2">
    <source>
        <dbReference type="ARBA" id="ARBA00022448"/>
    </source>
</evidence>
<dbReference type="SUPFAM" id="SSF51206">
    <property type="entry name" value="cAMP-binding domain-like"/>
    <property type="match status" value="1"/>
</dbReference>
<dbReference type="CDD" id="cd00038">
    <property type="entry name" value="CAP_ED"/>
    <property type="match status" value="1"/>
</dbReference>
<dbReference type="AlphaFoldDB" id="A0A2N5XML1"/>
<keyword evidence="13" id="KW-1185">Reference proteome</keyword>
<dbReference type="InterPro" id="IPR006153">
    <property type="entry name" value="Cation/H_exchanger_TM"/>
</dbReference>
<keyword evidence="5 10" id="KW-1133">Transmembrane helix</keyword>
<dbReference type="GO" id="GO:0051453">
    <property type="term" value="P:regulation of intracellular pH"/>
    <property type="evidence" value="ECO:0007669"/>
    <property type="project" value="TreeGrafter"/>
</dbReference>
<dbReference type="Gene3D" id="6.10.140.1330">
    <property type="match status" value="1"/>
</dbReference>
<dbReference type="PANTHER" id="PTHR10110">
    <property type="entry name" value="SODIUM/HYDROGEN EXCHANGER"/>
    <property type="match status" value="1"/>
</dbReference>
<gene>
    <name evidence="12" type="ORF">C0081_18930</name>
</gene>
<dbReference type="GO" id="GO:0005886">
    <property type="term" value="C:plasma membrane"/>
    <property type="evidence" value="ECO:0007669"/>
    <property type="project" value="UniProtKB-SubCell"/>
</dbReference>
<dbReference type="GO" id="GO:0015385">
    <property type="term" value="F:sodium:proton antiporter activity"/>
    <property type="evidence" value="ECO:0007669"/>
    <property type="project" value="InterPro"/>
</dbReference>
<dbReference type="InterPro" id="IPR018490">
    <property type="entry name" value="cNMP-bd_dom_sf"/>
</dbReference>
<dbReference type="OrthoDB" id="9809206at2"/>
<comment type="subcellular location">
    <subcellularLocation>
        <location evidence="1">Cell membrane</location>
        <topology evidence="1">Multi-pass membrane protein</topology>
    </subcellularLocation>
</comment>
<feature type="transmembrane region" description="Helical" evidence="10">
    <location>
        <begin position="31"/>
        <end position="50"/>
    </location>
</feature>
<feature type="transmembrane region" description="Helical" evidence="10">
    <location>
        <begin position="6"/>
        <end position="24"/>
    </location>
</feature>
<dbReference type="Pfam" id="PF00999">
    <property type="entry name" value="Na_H_Exchanger"/>
    <property type="match status" value="1"/>
</dbReference>
<keyword evidence="6" id="KW-0915">Sodium</keyword>
<keyword evidence="7" id="KW-0406">Ion transport</keyword>
<proteinExistence type="predicted"/>
<evidence type="ECO:0000259" key="11">
    <source>
        <dbReference type="PROSITE" id="PS50042"/>
    </source>
</evidence>
<sequence length="859" mass="94721">MNLTILIAISVGIFFVIGISEPLAARLRLPYSVFLAAMGIAIGAAAAFLWRTDLTDALNPLALAILNLPMRSSIFLSVFLPLLVFQLALNINVRRMLDDWVPILILAIVAVVVAMLAVGISLYSFSTNISLAACLLIGAIVSTTDPSAVVSIFKGTSAPQRLARIVEGESLLNDAAAIAFSSLFLAFVTLNEKNPDIGEALLQFPWIIAGGAAAGFVVGRITVEIIARMSSYPKGQISVSVAVPSLTYLLAEQLAASGVIGVVVAGLTLNLHMTSRFTPSLNVQLRDTWDLLSHWAGALIFILAAIFIPRLMTNFTPYDLILVGVVVIAALAARALILFGLLPLLALIKASPHIEPRYCVAILWGGLRGSVTLTLALAVTENRFIPDDIKHQVGIIATGFTLFTLIVQGTTLQWAIAKLGLDRLSSLDIALSNQVIAVALQTVRERVAKTARSFGLTHEIVRDEAKQFAARLDNAVASTDNIDQILDRDRITLGLVALAAHERDTVLEEFREQVISADLAERLLLETDYIIEATQAKGRIGYREAARRAYQVGRKFRIAMILHNYLGIRRPLARVIESRFEVLVSLGMILPNLDSFIDNRVRRIHGRRIANLLHELLSRRIDETHHELELLRLQFPGYAEDLERRLIRRTTLQLEKREYDAFSEDGLIGFELKSTLGTQIEERRQQLSQRPVLNLKEQATSIVANYPAFAKLADKQRKSLIRSLRTIYAMPGQRLIKREYSAREVWFIASGSVIIATNGKKTRLNNGEMFGQLSILARYRQPAKVTAVGYCTIFTLDAKKFVKLFKSEASFRDAVLQSAAKTGIQLPPEIFETDINALAKQLKQILIETAKQPDESASQ</sequence>
<keyword evidence="2" id="KW-0813">Transport</keyword>
<evidence type="ECO:0000256" key="3">
    <source>
        <dbReference type="ARBA" id="ARBA00022475"/>
    </source>
</evidence>
<evidence type="ECO:0000256" key="4">
    <source>
        <dbReference type="ARBA" id="ARBA00022692"/>
    </source>
</evidence>
<feature type="transmembrane region" description="Helical" evidence="10">
    <location>
        <begin position="171"/>
        <end position="190"/>
    </location>
</feature>
<evidence type="ECO:0000256" key="9">
    <source>
        <dbReference type="ARBA" id="ARBA00023201"/>
    </source>
</evidence>
<keyword evidence="9" id="KW-0739">Sodium transport</keyword>
<feature type="transmembrane region" description="Helical" evidence="10">
    <location>
        <begin position="101"/>
        <end position="123"/>
    </location>
</feature>
<feature type="transmembrane region" description="Helical" evidence="10">
    <location>
        <begin position="202"/>
        <end position="227"/>
    </location>
</feature>
<evidence type="ECO:0000256" key="5">
    <source>
        <dbReference type="ARBA" id="ARBA00022989"/>
    </source>
</evidence>
<reference evidence="12 13" key="1">
    <citation type="submission" date="2018-01" db="EMBL/GenBank/DDBJ databases">
        <title>The draft genome sequence of Cohaesibacter sp. H1304.</title>
        <authorList>
            <person name="Wang N.-N."/>
            <person name="Du Z.-J."/>
        </authorList>
    </citation>
    <scope>NUCLEOTIDE SEQUENCE [LARGE SCALE GENOMIC DNA]</scope>
    <source>
        <strain evidence="12 13">H1304</strain>
    </source>
</reference>
<keyword evidence="4 10" id="KW-0812">Transmembrane</keyword>